<evidence type="ECO:0000313" key="2">
    <source>
        <dbReference type="Proteomes" id="UP001196413"/>
    </source>
</evidence>
<sequence>MSRSGTDRDYVKNGIKFSKITKRMFVGASIIAVLHRGFKMGCKAAETLATSSAHLA</sequence>
<protein>
    <submittedName>
        <fullName evidence="1">Uncharacterized protein</fullName>
    </submittedName>
</protein>
<accession>A0AAD5QR75</accession>
<proteinExistence type="predicted"/>
<reference evidence="1" key="1">
    <citation type="submission" date="2021-06" db="EMBL/GenBank/DDBJ databases">
        <title>Parelaphostrongylus tenuis whole genome reference sequence.</title>
        <authorList>
            <person name="Garwood T.J."/>
            <person name="Larsen P.A."/>
            <person name="Fountain-Jones N.M."/>
            <person name="Garbe J.R."/>
            <person name="Macchietto M.G."/>
            <person name="Kania S.A."/>
            <person name="Gerhold R.W."/>
            <person name="Richards J.E."/>
            <person name="Wolf T.M."/>
        </authorList>
    </citation>
    <scope>NUCLEOTIDE SEQUENCE</scope>
    <source>
        <strain evidence="1">MNPRO001-30</strain>
        <tissue evidence="1">Meninges</tissue>
    </source>
</reference>
<dbReference type="EMBL" id="JAHQIW010003407">
    <property type="protein sequence ID" value="KAJ1358600.1"/>
    <property type="molecule type" value="Genomic_DNA"/>
</dbReference>
<organism evidence="1 2">
    <name type="scientific">Parelaphostrongylus tenuis</name>
    <name type="common">Meningeal worm</name>
    <dbReference type="NCBI Taxonomy" id="148309"/>
    <lineage>
        <taxon>Eukaryota</taxon>
        <taxon>Metazoa</taxon>
        <taxon>Ecdysozoa</taxon>
        <taxon>Nematoda</taxon>
        <taxon>Chromadorea</taxon>
        <taxon>Rhabditida</taxon>
        <taxon>Rhabditina</taxon>
        <taxon>Rhabditomorpha</taxon>
        <taxon>Strongyloidea</taxon>
        <taxon>Metastrongylidae</taxon>
        <taxon>Parelaphostrongylus</taxon>
    </lineage>
</organism>
<evidence type="ECO:0000313" key="1">
    <source>
        <dbReference type="EMBL" id="KAJ1358600.1"/>
    </source>
</evidence>
<name>A0AAD5QR75_PARTN</name>
<gene>
    <name evidence="1" type="ORF">KIN20_017072</name>
</gene>
<keyword evidence="2" id="KW-1185">Reference proteome</keyword>
<dbReference type="AlphaFoldDB" id="A0AAD5QR75"/>
<dbReference type="Proteomes" id="UP001196413">
    <property type="component" value="Unassembled WGS sequence"/>
</dbReference>
<comment type="caution">
    <text evidence="1">The sequence shown here is derived from an EMBL/GenBank/DDBJ whole genome shotgun (WGS) entry which is preliminary data.</text>
</comment>